<reference evidence="1" key="1">
    <citation type="submission" date="2019-08" db="EMBL/GenBank/DDBJ databases">
        <authorList>
            <person name="Kucharzyk K."/>
            <person name="Murdoch R.W."/>
            <person name="Higgins S."/>
            <person name="Loffler F."/>
        </authorList>
    </citation>
    <scope>NUCLEOTIDE SEQUENCE</scope>
</reference>
<organism evidence="1">
    <name type="scientific">bioreactor metagenome</name>
    <dbReference type="NCBI Taxonomy" id="1076179"/>
    <lineage>
        <taxon>unclassified sequences</taxon>
        <taxon>metagenomes</taxon>
        <taxon>ecological metagenomes</taxon>
    </lineage>
</organism>
<evidence type="ECO:0000313" key="1">
    <source>
        <dbReference type="EMBL" id="MPN13192.1"/>
    </source>
</evidence>
<sequence length="110" mass="11592">MPVGGVVLVIAGCQPHGSGQVRKVVLARHDLLGEAEHARAVVPDLLLHPLVVETDDVRVRAVIDGELDLLALAVVEQRRELQNVADSGAAKAVQALVIVAHHAQIAALSR</sequence>
<proteinExistence type="predicted"/>
<comment type="caution">
    <text evidence="1">The sequence shown here is derived from an EMBL/GenBank/DDBJ whole genome shotgun (WGS) entry which is preliminary data.</text>
</comment>
<dbReference type="AlphaFoldDB" id="A0A645FI44"/>
<protein>
    <submittedName>
        <fullName evidence="1">Uncharacterized protein</fullName>
    </submittedName>
</protein>
<accession>A0A645FI44</accession>
<gene>
    <name evidence="1" type="ORF">SDC9_160512</name>
</gene>
<name>A0A645FI44_9ZZZZ</name>
<dbReference type="EMBL" id="VSSQ01059667">
    <property type="protein sequence ID" value="MPN13192.1"/>
    <property type="molecule type" value="Genomic_DNA"/>
</dbReference>